<evidence type="ECO:0000256" key="4">
    <source>
        <dbReference type="SAM" id="SignalP"/>
    </source>
</evidence>
<evidence type="ECO:0000256" key="2">
    <source>
        <dbReference type="ARBA" id="ARBA00023110"/>
    </source>
</evidence>
<dbReference type="PROSITE" id="PS51257">
    <property type="entry name" value="PROKAR_LIPOPROTEIN"/>
    <property type="match status" value="1"/>
</dbReference>
<dbReference type="PANTHER" id="PTHR45625">
    <property type="entry name" value="PEPTIDYL-PROLYL CIS-TRANS ISOMERASE-RELATED"/>
    <property type="match status" value="1"/>
</dbReference>
<protein>
    <recommendedName>
        <fullName evidence="1">peptidylprolyl isomerase</fullName>
        <ecNumber evidence="1">5.2.1.8</ecNumber>
    </recommendedName>
</protein>
<feature type="signal peptide" evidence="4">
    <location>
        <begin position="1"/>
        <end position="21"/>
    </location>
</feature>
<dbReference type="InterPro" id="IPR044666">
    <property type="entry name" value="Cyclophilin_A-like"/>
</dbReference>
<dbReference type="Pfam" id="PF00160">
    <property type="entry name" value="Pro_isomerase"/>
    <property type="match status" value="1"/>
</dbReference>
<organism evidence="6 7">
    <name type="scientific">Alkalicaulis satelles</name>
    <dbReference type="NCBI Taxonomy" id="2609175"/>
    <lineage>
        <taxon>Bacteria</taxon>
        <taxon>Pseudomonadati</taxon>
        <taxon>Pseudomonadota</taxon>
        <taxon>Alphaproteobacteria</taxon>
        <taxon>Maricaulales</taxon>
        <taxon>Maricaulaceae</taxon>
        <taxon>Alkalicaulis</taxon>
    </lineage>
</organism>
<evidence type="ECO:0000256" key="1">
    <source>
        <dbReference type="ARBA" id="ARBA00013194"/>
    </source>
</evidence>
<reference evidence="6 7" key="1">
    <citation type="submission" date="2019-09" db="EMBL/GenBank/DDBJ databases">
        <authorList>
            <person name="Kevbrin V."/>
            <person name="Grouzdev D.S."/>
        </authorList>
    </citation>
    <scope>NUCLEOTIDE SEQUENCE [LARGE SCALE GENOMIC DNA]</scope>
    <source>
        <strain evidence="6 7">G-192</strain>
    </source>
</reference>
<comment type="caution">
    <text evidence="6">The sequence shown here is derived from an EMBL/GenBank/DDBJ whole genome shotgun (WGS) entry which is preliminary data.</text>
</comment>
<dbReference type="RefSeq" id="WP_150022132.1">
    <property type="nucleotide sequence ID" value="NZ_VWOJ01000001.1"/>
</dbReference>
<keyword evidence="7" id="KW-1185">Reference proteome</keyword>
<dbReference type="InterPro" id="IPR002130">
    <property type="entry name" value="Cyclophilin-type_PPIase_dom"/>
</dbReference>
<dbReference type="CDD" id="cd00317">
    <property type="entry name" value="cyclophilin"/>
    <property type="match status" value="1"/>
</dbReference>
<dbReference type="PROSITE" id="PS50072">
    <property type="entry name" value="CSA_PPIASE_2"/>
    <property type="match status" value="1"/>
</dbReference>
<dbReference type="EC" id="5.2.1.8" evidence="1"/>
<proteinExistence type="predicted"/>
<dbReference type="AlphaFoldDB" id="A0A5M6ZL94"/>
<evidence type="ECO:0000313" key="6">
    <source>
        <dbReference type="EMBL" id="KAA5805100.1"/>
    </source>
</evidence>
<name>A0A5M6ZL94_9PROT</name>
<evidence type="ECO:0000313" key="7">
    <source>
        <dbReference type="Proteomes" id="UP000325122"/>
    </source>
</evidence>
<evidence type="ECO:0000256" key="3">
    <source>
        <dbReference type="ARBA" id="ARBA00023235"/>
    </source>
</evidence>
<dbReference type="InterPro" id="IPR029000">
    <property type="entry name" value="Cyclophilin-like_dom_sf"/>
</dbReference>
<keyword evidence="4" id="KW-0732">Signal</keyword>
<evidence type="ECO:0000259" key="5">
    <source>
        <dbReference type="PROSITE" id="PS50072"/>
    </source>
</evidence>
<dbReference type="SUPFAM" id="SSF50891">
    <property type="entry name" value="Cyclophilin-like"/>
    <property type="match status" value="1"/>
</dbReference>
<keyword evidence="2" id="KW-0697">Rotamase</keyword>
<dbReference type="PANTHER" id="PTHR45625:SF4">
    <property type="entry name" value="PEPTIDYLPROLYL ISOMERASE DOMAIN AND WD REPEAT-CONTAINING PROTEIN 1"/>
    <property type="match status" value="1"/>
</dbReference>
<accession>A0A5M6ZL94</accession>
<feature type="chain" id="PRO_5024275260" description="peptidylprolyl isomerase" evidence="4">
    <location>
        <begin position="22"/>
        <end position="324"/>
    </location>
</feature>
<dbReference type="Gene3D" id="2.40.100.10">
    <property type="entry name" value="Cyclophilin-like"/>
    <property type="match status" value="1"/>
</dbReference>
<feature type="domain" description="PPIase cyclophilin-type" evidence="5">
    <location>
        <begin position="79"/>
        <end position="287"/>
    </location>
</feature>
<dbReference type="GO" id="GO:0003755">
    <property type="term" value="F:peptidyl-prolyl cis-trans isomerase activity"/>
    <property type="evidence" value="ECO:0007669"/>
    <property type="project" value="UniProtKB-KW"/>
</dbReference>
<gene>
    <name evidence="6" type="ORF">F1654_03680</name>
</gene>
<sequence>MTRLLASAAACALMLAAAACAESAENAAETAEATAENAIEAVESGAQADAAQAIIDAAPEAAWRTVDPENLLRIRTRTGMVWVEMAPEFAPAHVERIRELARSNYFDFKVFHRVIDGFMAQGGGAPDNPNAPSGLPPVPAEFTIKRSPDTLEITEIQERVINPRANRTRAQAGHWNGFPAGTVPGAQAFIREDGQVESWLLHCDGAAAMARTADPNSGNAQFYIVRGEAEHLNADYTVWGFVRAGMDAVRAIRVGTVGETRGFSPDFIMGFHIASDLPEDERPTVQVFDTATPDFARYIEALTEANNGRQPDICTIPVPVRITE</sequence>
<dbReference type="Proteomes" id="UP000325122">
    <property type="component" value="Unassembled WGS sequence"/>
</dbReference>
<dbReference type="EMBL" id="VWOJ01000001">
    <property type="protein sequence ID" value="KAA5805100.1"/>
    <property type="molecule type" value="Genomic_DNA"/>
</dbReference>
<keyword evidence="3 6" id="KW-0413">Isomerase</keyword>